<dbReference type="OrthoDB" id="2440524at2759"/>
<dbReference type="Proteomes" id="UP000789508">
    <property type="component" value="Unassembled WGS sequence"/>
</dbReference>
<evidence type="ECO:0000256" key="1">
    <source>
        <dbReference type="SAM" id="MobiDB-lite"/>
    </source>
</evidence>
<keyword evidence="2" id="KW-1133">Transmembrane helix</keyword>
<evidence type="ECO:0000313" key="3">
    <source>
        <dbReference type="EMBL" id="CAG8497371.1"/>
    </source>
</evidence>
<keyword evidence="4" id="KW-1185">Reference proteome</keyword>
<name>A0A9N9EWX9_9GLOM</name>
<proteinExistence type="predicted"/>
<gene>
    <name evidence="3" type="ORF">ALEPTO_LOCUS3302</name>
</gene>
<protein>
    <submittedName>
        <fullName evidence="3">5048_t:CDS:1</fullName>
    </submittedName>
</protein>
<dbReference type="AlphaFoldDB" id="A0A9N9EWX9"/>
<feature type="region of interest" description="Disordered" evidence="1">
    <location>
        <begin position="57"/>
        <end position="92"/>
    </location>
</feature>
<accession>A0A9N9EWX9</accession>
<evidence type="ECO:0000313" key="4">
    <source>
        <dbReference type="Proteomes" id="UP000789508"/>
    </source>
</evidence>
<dbReference type="EMBL" id="CAJVPS010000598">
    <property type="protein sequence ID" value="CAG8497371.1"/>
    <property type="molecule type" value="Genomic_DNA"/>
</dbReference>
<keyword evidence="2" id="KW-0812">Transmembrane</keyword>
<keyword evidence="2" id="KW-0472">Membrane</keyword>
<reference evidence="3" key="1">
    <citation type="submission" date="2021-06" db="EMBL/GenBank/DDBJ databases">
        <authorList>
            <person name="Kallberg Y."/>
            <person name="Tangrot J."/>
            <person name="Rosling A."/>
        </authorList>
    </citation>
    <scope>NUCLEOTIDE SEQUENCE</scope>
    <source>
        <strain evidence="3">FL130A</strain>
    </source>
</reference>
<evidence type="ECO:0000256" key="2">
    <source>
        <dbReference type="SAM" id="Phobius"/>
    </source>
</evidence>
<feature type="transmembrane region" description="Helical" evidence="2">
    <location>
        <begin position="113"/>
        <end position="136"/>
    </location>
</feature>
<comment type="caution">
    <text evidence="3">The sequence shown here is derived from an EMBL/GenBank/DDBJ whole genome shotgun (WGS) entry which is preliminary data.</text>
</comment>
<sequence length="430" mass="48323">MARLNIFPINWKESQHNDFYPQITQQQLQEQIAREQQLNQQLLLQQEIQRLKYEQELKEQEKRHRPPSLSTVDDLPQTGRKDPDEEFSSPRRRIRPIERRNFRCFCISCPPCIWIPCSLLWTAILILSIILGSITYSNMKQCKNLNVDNFSPSIMTYDPNIFNEVIIDKSGGYLEGQVWVAQDDSKTSKNATVRIQVASISEQGATVQTSFSDSQYSINLSQSGYNSPFEFFGYWTLPPKCSKARVQIIVPQSSSNKTATTTITSNNIDVTLQQNAVPFYDKIFNITTIESNIIVENFTANSIILTSRLGKISGSIGGIYSQLKASTVESDIQLSANLVSNLDSFASYLKVQQQPTIDVETIDGAVDLKFNSTFSGNYSVTTNKGTIQPINTQNITNSDNSQTQVSGIISGNLNANLTITTYNGNINLEF</sequence>
<organism evidence="3 4">
    <name type="scientific">Ambispora leptoticha</name>
    <dbReference type="NCBI Taxonomy" id="144679"/>
    <lineage>
        <taxon>Eukaryota</taxon>
        <taxon>Fungi</taxon>
        <taxon>Fungi incertae sedis</taxon>
        <taxon>Mucoromycota</taxon>
        <taxon>Glomeromycotina</taxon>
        <taxon>Glomeromycetes</taxon>
        <taxon>Archaeosporales</taxon>
        <taxon>Ambisporaceae</taxon>
        <taxon>Ambispora</taxon>
    </lineage>
</organism>